<gene>
    <name evidence="2" type="ORF">GFB49_10710</name>
</gene>
<organism evidence="2 3">
    <name type="scientific">Tritonibacter litoralis</name>
    <dbReference type="NCBI Taxonomy" id="2662264"/>
    <lineage>
        <taxon>Bacteria</taxon>
        <taxon>Pseudomonadati</taxon>
        <taxon>Pseudomonadota</taxon>
        <taxon>Alphaproteobacteria</taxon>
        <taxon>Rhodobacterales</taxon>
        <taxon>Paracoccaceae</taxon>
        <taxon>Tritonibacter</taxon>
    </lineage>
</organism>
<reference evidence="2 3" key="1">
    <citation type="submission" date="2019-10" db="EMBL/GenBank/DDBJ databases">
        <title>Epibacterium sp. nov., isolated from seawater.</title>
        <authorList>
            <person name="Zhang X."/>
            <person name="Li N."/>
        </authorList>
    </citation>
    <scope>NUCLEOTIDE SEQUENCE [LARGE SCALE GENOMIC DNA]</scope>
    <source>
        <strain evidence="2 3">SM1979</strain>
    </source>
</reference>
<keyword evidence="3" id="KW-1185">Reference proteome</keyword>
<evidence type="ECO:0000313" key="2">
    <source>
        <dbReference type="EMBL" id="MQQ08925.1"/>
    </source>
</evidence>
<dbReference type="EMBL" id="WIBF01000005">
    <property type="protein sequence ID" value="MQQ08925.1"/>
    <property type="molecule type" value="Genomic_DNA"/>
</dbReference>
<dbReference type="Proteomes" id="UP000444174">
    <property type="component" value="Unassembled WGS sequence"/>
</dbReference>
<feature type="region of interest" description="Disordered" evidence="1">
    <location>
        <begin position="119"/>
        <end position="138"/>
    </location>
</feature>
<comment type="caution">
    <text evidence="2">The sequence shown here is derived from an EMBL/GenBank/DDBJ whole genome shotgun (WGS) entry which is preliminary data.</text>
</comment>
<protein>
    <submittedName>
        <fullName evidence="2">Uncharacterized protein</fullName>
    </submittedName>
</protein>
<dbReference type="AlphaFoldDB" id="A0A843YGY3"/>
<name>A0A843YGY3_9RHOB</name>
<evidence type="ECO:0000313" key="3">
    <source>
        <dbReference type="Proteomes" id="UP000444174"/>
    </source>
</evidence>
<proteinExistence type="predicted"/>
<evidence type="ECO:0000256" key="1">
    <source>
        <dbReference type="SAM" id="MobiDB-lite"/>
    </source>
</evidence>
<dbReference type="RefSeq" id="WP_153215856.1">
    <property type="nucleotide sequence ID" value="NZ_WIBF01000005.1"/>
</dbReference>
<sequence>MRAVLRPVVTTLSIVSMTLAPGLVSAQSTGVLFTVVVPAGGFGSSLYLRELLSSLTAARLFCQQLNDETLQVDCLSDRLGQVAQEIPEDTDYDEVRSILADTSAQLGELARANHDRARGRLRATQPGQGEKGATRPLRPIAPDALAAVNAQAVDILEEAKTKLLRSADGKNRNQYARIAQALESNKVLLRS</sequence>
<accession>A0A843YGY3</accession>